<reference evidence="2 3" key="1">
    <citation type="submission" date="2016-01" db="EMBL/GenBank/DDBJ databases">
        <title>Complete Genome Sequence of Paenibacillus yonginensis DCY84, a novel Plant Growth-Promoting Bacteria with Elicitation of Induced Systemic Resistance.</title>
        <authorList>
            <person name="Kim Y.J."/>
            <person name="Yang D.C."/>
            <person name="Sukweenadhi J."/>
        </authorList>
    </citation>
    <scope>NUCLEOTIDE SEQUENCE [LARGE SCALE GENOMIC DNA]</scope>
    <source>
        <strain evidence="2 3">DCY84</strain>
    </source>
</reference>
<keyword evidence="1" id="KW-0812">Transmembrane</keyword>
<dbReference type="AlphaFoldDB" id="A0A1B1MYG4"/>
<sequence>MVFNEDELQLLRKKQGVTKRSLITAALVTLSAVAASLYGIVHTESHVINTSLCTNKVLSIKVQPNGPYELVYFERDCGRAEGPNYQVSILRQGAKLRNEPGNLFISDTKFHADWLNSVTVTIMDDPDGKYRRKRSFKGIHIKYQ</sequence>
<proteinExistence type="predicted"/>
<protein>
    <submittedName>
        <fullName evidence="2">Uncharacterized protein</fullName>
    </submittedName>
</protein>
<keyword evidence="1" id="KW-1133">Transmembrane helix</keyword>
<evidence type="ECO:0000313" key="2">
    <source>
        <dbReference type="EMBL" id="ANS74211.1"/>
    </source>
</evidence>
<keyword evidence="3" id="KW-1185">Reference proteome</keyword>
<organism evidence="2 3">
    <name type="scientific">Paenibacillus yonginensis</name>
    <dbReference type="NCBI Taxonomy" id="1462996"/>
    <lineage>
        <taxon>Bacteria</taxon>
        <taxon>Bacillati</taxon>
        <taxon>Bacillota</taxon>
        <taxon>Bacilli</taxon>
        <taxon>Bacillales</taxon>
        <taxon>Paenibacillaceae</taxon>
        <taxon>Paenibacillus</taxon>
    </lineage>
</organism>
<evidence type="ECO:0000256" key="1">
    <source>
        <dbReference type="SAM" id="Phobius"/>
    </source>
</evidence>
<gene>
    <name evidence="2" type="ORF">AWM70_06125</name>
</gene>
<dbReference type="EMBL" id="CP014167">
    <property type="protein sequence ID" value="ANS74211.1"/>
    <property type="molecule type" value="Genomic_DNA"/>
</dbReference>
<dbReference type="Proteomes" id="UP000092573">
    <property type="component" value="Chromosome"/>
</dbReference>
<keyword evidence="1" id="KW-0472">Membrane</keyword>
<evidence type="ECO:0000313" key="3">
    <source>
        <dbReference type="Proteomes" id="UP000092573"/>
    </source>
</evidence>
<dbReference type="STRING" id="1462996.AWM70_06125"/>
<name>A0A1B1MYG4_9BACL</name>
<accession>A0A1B1MYG4</accession>
<dbReference type="KEGG" id="pyg:AWM70_06125"/>
<feature type="transmembrane region" description="Helical" evidence="1">
    <location>
        <begin position="21"/>
        <end position="41"/>
    </location>
</feature>